<sequence length="325" mass="34761">MSRLRVDPYIVALLLTVAVASLLPASGAVATGFGHATTIAIGLLFFLYGARLSTREALDGLKHWRLHGLVFLATYVLFPLLGLLCRLLVPWALTPELWTGLMFLCCLPSTVQSSIAFTSIARGNVAAAICSASFSNLVGIVLTPLLVTVFLFTGTGGMSLGAVRDIMLQLLAPFVAGQLLRRWVGGFVTRHKKILGYVDRGSILLVVYAAFSEGVVAGIWGRLSWVSLVVLLAVNAVLLAVVMLLTTFTARRLRFSTEDEIAIVFCGSKKSLASGLPMGTVLFPAATVGLAVLPLMLFHQLQLMVCAWLARRYGARKDAVVLAGA</sequence>
<dbReference type="InterPro" id="IPR038770">
    <property type="entry name" value="Na+/solute_symporter_sf"/>
</dbReference>
<dbReference type="PANTHER" id="PTHR18640">
    <property type="entry name" value="SOLUTE CARRIER FAMILY 10 MEMBER 7"/>
    <property type="match status" value="1"/>
</dbReference>
<dbReference type="Gene3D" id="1.20.1530.20">
    <property type="match status" value="1"/>
</dbReference>
<evidence type="ECO:0000256" key="1">
    <source>
        <dbReference type="SAM" id="Phobius"/>
    </source>
</evidence>
<dbReference type="InterPro" id="IPR016833">
    <property type="entry name" value="Put_Na-Bile_cotransptr"/>
</dbReference>
<keyword evidence="1" id="KW-0812">Transmembrane</keyword>
<organism evidence="2 3">
    <name type="scientific">Kutzneria kofuensis</name>
    <dbReference type="NCBI Taxonomy" id="103725"/>
    <lineage>
        <taxon>Bacteria</taxon>
        <taxon>Bacillati</taxon>
        <taxon>Actinomycetota</taxon>
        <taxon>Actinomycetes</taxon>
        <taxon>Pseudonocardiales</taxon>
        <taxon>Pseudonocardiaceae</taxon>
        <taxon>Kutzneria</taxon>
    </lineage>
</organism>
<keyword evidence="3" id="KW-1185">Reference proteome</keyword>
<comment type="caution">
    <text evidence="2">The sequence shown here is derived from an EMBL/GenBank/DDBJ whole genome shotgun (WGS) entry which is preliminary data.</text>
</comment>
<feature type="transmembrane region" description="Helical" evidence="1">
    <location>
        <begin position="37"/>
        <end position="54"/>
    </location>
</feature>
<gene>
    <name evidence="2" type="ORF">BJ998_005245</name>
</gene>
<dbReference type="GO" id="GO:0005886">
    <property type="term" value="C:plasma membrane"/>
    <property type="evidence" value="ECO:0007669"/>
    <property type="project" value="TreeGrafter"/>
</dbReference>
<dbReference type="AlphaFoldDB" id="A0A7W9KLI8"/>
<dbReference type="EMBL" id="JACHIR010000001">
    <property type="protein sequence ID" value="MBB5894049.1"/>
    <property type="molecule type" value="Genomic_DNA"/>
</dbReference>
<evidence type="ECO:0000313" key="3">
    <source>
        <dbReference type="Proteomes" id="UP000585638"/>
    </source>
</evidence>
<feature type="transmembrane region" description="Helical" evidence="1">
    <location>
        <begin position="101"/>
        <end position="121"/>
    </location>
</feature>
<reference evidence="2 3" key="1">
    <citation type="submission" date="2020-08" db="EMBL/GenBank/DDBJ databases">
        <title>Sequencing the genomes of 1000 actinobacteria strains.</title>
        <authorList>
            <person name="Klenk H.-P."/>
        </authorList>
    </citation>
    <scope>NUCLEOTIDE SEQUENCE [LARGE SCALE GENOMIC DNA]</scope>
    <source>
        <strain evidence="2 3">DSM 43851</strain>
    </source>
</reference>
<keyword evidence="1" id="KW-0472">Membrane</keyword>
<evidence type="ECO:0000313" key="2">
    <source>
        <dbReference type="EMBL" id="MBB5894049.1"/>
    </source>
</evidence>
<feature type="transmembrane region" description="Helical" evidence="1">
    <location>
        <begin position="133"/>
        <end position="152"/>
    </location>
</feature>
<protein>
    <submittedName>
        <fullName evidence="2">Sodium/bile acid cotransporter 7</fullName>
    </submittedName>
</protein>
<dbReference type="RefSeq" id="WP_184865791.1">
    <property type="nucleotide sequence ID" value="NZ_BAAAWY010000011.1"/>
</dbReference>
<feature type="transmembrane region" description="Helical" evidence="1">
    <location>
        <begin position="226"/>
        <end position="246"/>
    </location>
</feature>
<feature type="transmembrane region" description="Helical" evidence="1">
    <location>
        <begin position="66"/>
        <end position="89"/>
    </location>
</feature>
<accession>A0A7W9KLI8</accession>
<feature type="transmembrane region" description="Helical" evidence="1">
    <location>
        <begin position="201"/>
        <end position="220"/>
    </location>
</feature>
<feature type="transmembrane region" description="Helical" evidence="1">
    <location>
        <begin position="278"/>
        <end position="298"/>
    </location>
</feature>
<dbReference type="PANTHER" id="PTHR18640:SF5">
    <property type="entry name" value="SODIUM_BILE ACID COTRANSPORTER 7"/>
    <property type="match status" value="1"/>
</dbReference>
<name>A0A7W9KLI8_9PSEU</name>
<dbReference type="PIRSF" id="PIRSF026166">
    <property type="entry name" value="UCP026166"/>
    <property type="match status" value="1"/>
</dbReference>
<proteinExistence type="predicted"/>
<dbReference type="Pfam" id="PF13593">
    <property type="entry name" value="SBF_like"/>
    <property type="match status" value="1"/>
</dbReference>
<dbReference type="Proteomes" id="UP000585638">
    <property type="component" value="Unassembled WGS sequence"/>
</dbReference>
<keyword evidence="1" id="KW-1133">Transmembrane helix</keyword>
<feature type="transmembrane region" description="Helical" evidence="1">
    <location>
        <begin position="158"/>
        <end position="180"/>
    </location>
</feature>